<protein>
    <submittedName>
        <fullName evidence="9">Rod shape-determining protein MreD</fullName>
    </submittedName>
</protein>
<comment type="similarity">
    <text evidence="2">Belongs to the MreD family.</text>
</comment>
<evidence type="ECO:0000256" key="8">
    <source>
        <dbReference type="SAM" id="Phobius"/>
    </source>
</evidence>
<name>A0A7C5RSH3_THERO</name>
<organism evidence="9">
    <name type="scientific">Thermomicrobium roseum</name>
    <dbReference type="NCBI Taxonomy" id="500"/>
    <lineage>
        <taxon>Bacteria</taxon>
        <taxon>Pseudomonadati</taxon>
        <taxon>Thermomicrobiota</taxon>
        <taxon>Thermomicrobia</taxon>
        <taxon>Thermomicrobiales</taxon>
        <taxon>Thermomicrobiaceae</taxon>
        <taxon>Thermomicrobium</taxon>
    </lineage>
</organism>
<dbReference type="AlphaFoldDB" id="A0A7C5RSH3"/>
<gene>
    <name evidence="9" type="primary">mreD</name>
    <name evidence="9" type="ORF">ENM21_00575</name>
</gene>
<accession>A0A7C5RSH3</accession>
<evidence type="ECO:0000256" key="5">
    <source>
        <dbReference type="ARBA" id="ARBA00022960"/>
    </source>
</evidence>
<keyword evidence="7 8" id="KW-0472">Membrane</keyword>
<keyword evidence="5" id="KW-0133">Cell shape</keyword>
<dbReference type="GO" id="GO:0005886">
    <property type="term" value="C:plasma membrane"/>
    <property type="evidence" value="ECO:0007669"/>
    <property type="project" value="UniProtKB-SubCell"/>
</dbReference>
<feature type="transmembrane region" description="Helical" evidence="8">
    <location>
        <begin position="87"/>
        <end position="109"/>
    </location>
</feature>
<feature type="transmembrane region" description="Helical" evidence="8">
    <location>
        <begin position="182"/>
        <end position="207"/>
    </location>
</feature>
<evidence type="ECO:0000256" key="1">
    <source>
        <dbReference type="ARBA" id="ARBA00004651"/>
    </source>
</evidence>
<dbReference type="NCBIfam" id="TIGR03426">
    <property type="entry name" value="shape_MreD"/>
    <property type="match status" value="1"/>
</dbReference>
<reference evidence="9" key="1">
    <citation type="journal article" date="2020" name="mSystems">
        <title>Genome- and Community-Level Interaction Insights into Carbon Utilization and Element Cycling Functions of Hydrothermarchaeota in Hydrothermal Sediment.</title>
        <authorList>
            <person name="Zhou Z."/>
            <person name="Liu Y."/>
            <person name="Xu W."/>
            <person name="Pan J."/>
            <person name="Luo Z.H."/>
            <person name="Li M."/>
        </authorList>
    </citation>
    <scope>NUCLEOTIDE SEQUENCE [LARGE SCALE GENOMIC DNA]</scope>
    <source>
        <strain evidence="9">SpSt-1065</strain>
    </source>
</reference>
<comment type="caution">
    <text evidence="9">The sequence shown here is derived from an EMBL/GenBank/DDBJ whole genome shotgun (WGS) entry which is preliminary data.</text>
</comment>
<proteinExistence type="inferred from homology"/>
<evidence type="ECO:0000313" key="9">
    <source>
        <dbReference type="EMBL" id="HHM95703.1"/>
    </source>
</evidence>
<evidence type="ECO:0000256" key="2">
    <source>
        <dbReference type="ARBA" id="ARBA00007776"/>
    </source>
</evidence>
<dbReference type="InterPro" id="IPR007227">
    <property type="entry name" value="Cell_shape_determining_MreD"/>
</dbReference>
<evidence type="ECO:0000256" key="4">
    <source>
        <dbReference type="ARBA" id="ARBA00022692"/>
    </source>
</evidence>
<evidence type="ECO:0000256" key="3">
    <source>
        <dbReference type="ARBA" id="ARBA00022475"/>
    </source>
</evidence>
<keyword evidence="6 8" id="KW-1133">Transmembrane helix</keyword>
<sequence>MPIRSSRRLRRSGAVGCRERSCRCGCWRQPDRLERERQRGTIAGTANEWSECGLVRQLVIATLLLGAAVLEVTVLPRVTPFGLFPDFVLGIVLVASAFEGLGAGVAWAIAGGVLFDLLTASPLGAHVLALLPAVFAGSAARRSMYRSALLPLMGLVGGLTLAYRFLLLLVRWPGSIEAWLDAMLTAVLVGLLNVIAVPIVYGVLAVLGRAGVRRAH</sequence>
<feature type="transmembrane region" description="Helical" evidence="8">
    <location>
        <begin position="115"/>
        <end position="136"/>
    </location>
</feature>
<dbReference type="EMBL" id="DRWX01000029">
    <property type="protein sequence ID" value="HHM95703.1"/>
    <property type="molecule type" value="Genomic_DNA"/>
</dbReference>
<keyword evidence="3" id="KW-1003">Cell membrane</keyword>
<comment type="subcellular location">
    <subcellularLocation>
        <location evidence="1">Cell membrane</location>
        <topology evidence="1">Multi-pass membrane protein</topology>
    </subcellularLocation>
</comment>
<evidence type="ECO:0000256" key="6">
    <source>
        <dbReference type="ARBA" id="ARBA00022989"/>
    </source>
</evidence>
<keyword evidence="4 8" id="KW-0812">Transmembrane</keyword>
<feature type="transmembrane region" description="Helical" evidence="8">
    <location>
        <begin position="148"/>
        <end position="170"/>
    </location>
</feature>
<dbReference type="GO" id="GO:0008360">
    <property type="term" value="P:regulation of cell shape"/>
    <property type="evidence" value="ECO:0007669"/>
    <property type="project" value="UniProtKB-KW"/>
</dbReference>
<evidence type="ECO:0000256" key="7">
    <source>
        <dbReference type="ARBA" id="ARBA00023136"/>
    </source>
</evidence>